<organism evidence="2 4">
    <name type="scientific">Brachionus calyciflorus</name>
    <dbReference type="NCBI Taxonomy" id="104777"/>
    <lineage>
        <taxon>Eukaryota</taxon>
        <taxon>Metazoa</taxon>
        <taxon>Spiralia</taxon>
        <taxon>Gnathifera</taxon>
        <taxon>Rotifera</taxon>
        <taxon>Eurotatoria</taxon>
        <taxon>Monogononta</taxon>
        <taxon>Pseudotrocha</taxon>
        <taxon>Ploima</taxon>
        <taxon>Brachionidae</taxon>
        <taxon>Brachionus</taxon>
    </lineage>
</organism>
<keyword evidence="1" id="KW-0732">Signal</keyword>
<reference evidence="2" key="1">
    <citation type="submission" date="2021-02" db="EMBL/GenBank/DDBJ databases">
        <authorList>
            <person name="Nowell W R."/>
        </authorList>
    </citation>
    <scope>NUCLEOTIDE SEQUENCE</scope>
    <source>
        <strain evidence="2">Ploen Becks lab</strain>
    </source>
</reference>
<dbReference type="EMBL" id="CAJNOC010004760">
    <property type="protein sequence ID" value="CAF1032746.1"/>
    <property type="molecule type" value="Genomic_DNA"/>
</dbReference>
<gene>
    <name evidence="2" type="ORF">OXX778_LOCUS17951</name>
    <name evidence="3" type="ORF">OXX778_LOCUS21186</name>
</gene>
<dbReference type="OrthoDB" id="10090015at2759"/>
<accession>A0A814J333</accession>
<feature type="signal peptide" evidence="1">
    <location>
        <begin position="1"/>
        <end position="19"/>
    </location>
</feature>
<evidence type="ECO:0000313" key="2">
    <source>
        <dbReference type="EMBL" id="CAF1032746.1"/>
    </source>
</evidence>
<evidence type="ECO:0000313" key="3">
    <source>
        <dbReference type="EMBL" id="CAF1101785.1"/>
    </source>
</evidence>
<keyword evidence="4" id="KW-1185">Reference proteome</keyword>
<sequence>MKLFAVILSIAVLFAVAAAVPAEEPKACYCIAQWLGGLCIQWGGGPACQSSRALKSNIENPLEKCLCLTWNSNGICIFCKP</sequence>
<dbReference type="Proteomes" id="UP000663879">
    <property type="component" value="Unassembled WGS sequence"/>
</dbReference>
<proteinExistence type="predicted"/>
<dbReference type="AlphaFoldDB" id="A0A814J333"/>
<evidence type="ECO:0000256" key="1">
    <source>
        <dbReference type="SAM" id="SignalP"/>
    </source>
</evidence>
<feature type="chain" id="PRO_5036410291" evidence="1">
    <location>
        <begin position="20"/>
        <end position="81"/>
    </location>
</feature>
<protein>
    <submittedName>
        <fullName evidence="2">Uncharacterized protein</fullName>
    </submittedName>
</protein>
<comment type="caution">
    <text evidence="2">The sequence shown here is derived from an EMBL/GenBank/DDBJ whole genome shotgun (WGS) entry which is preliminary data.</text>
</comment>
<dbReference type="EMBL" id="CAJNOC010007600">
    <property type="protein sequence ID" value="CAF1101785.1"/>
    <property type="molecule type" value="Genomic_DNA"/>
</dbReference>
<name>A0A814J333_9BILA</name>
<evidence type="ECO:0000313" key="4">
    <source>
        <dbReference type="Proteomes" id="UP000663879"/>
    </source>
</evidence>